<dbReference type="RefSeq" id="WP_014627457.1">
    <property type="nucleotide sequence ID" value="NC_016111.1"/>
</dbReference>
<name>G8X1P9_STREN</name>
<evidence type="ECO:0000313" key="4">
    <source>
        <dbReference type="Proteomes" id="UP000007842"/>
    </source>
</evidence>
<keyword evidence="2" id="KW-0732">Signal</keyword>
<protein>
    <recommendedName>
        <fullName evidence="5">Secreted protein</fullName>
    </recommendedName>
</protein>
<proteinExistence type="predicted"/>
<dbReference type="PATRIC" id="fig|1003195.29.peg.860"/>
<evidence type="ECO:0000313" key="3">
    <source>
        <dbReference type="EMBL" id="AEW93223.1"/>
    </source>
</evidence>
<dbReference type="HOGENOM" id="CLU_1824191_0_0_11"/>
<dbReference type="EMBL" id="CP003219">
    <property type="protein sequence ID" value="AEW93223.1"/>
    <property type="molecule type" value="Genomic_DNA"/>
</dbReference>
<gene>
    <name evidence="3" type="ordered locus">SCATT_08520</name>
</gene>
<organism evidence="3 4">
    <name type="scientific">Streptantibioticus cattleyicolor (strain ATCC 35852 / DSM 46488 / JCM 4925 / NBRC 14057 / NRRL 8057)</name>
    <name type="common">Streptomyces cattleya</name>
    <dbReference type="NCBI Taxonomy" id="1003195"/>
    <lineage>
        <taxon>Bacteria</taxon>
        <taxon>Bacillati</taxon>
        <taxon>Actinomycetota</taxon>
        <taxon>Actinomycetes</taxon>
        <taxon>Kitasatosporales</taxon>
        <taxon>Streptomycetaceae</taxon>
        <taxon>Streptantibioticus</taxon>
    </lineage>
</organism>
<evidence type="ECO:0000256" key="2">
    <source>
        <dbReference type="SAM" id="SignalP"/>
    </source>
</evidence>
<reference evidence="4" key="1">
    <citation type="submission" date="2011-12" db="EMBL/GenBank/DDBJ databases">
        <title>Complete genome sequence of Streptomyces cattleya strain DSM 46488.</title>
        <authorList>
            <person name="Ou H.-Y."/>
            <person name="Li P."/>
            <person name="Zhao C."/>
            <person name="O'Hagan D."/>
            <person name="Deng Z."/>
        </authorList>
    </citation>
    <scope>NUCLEOTIDE SEQUENCE [LARGE SCALE GENOMIC DNA]</scope>
    <source>
        <strain evidence="4">ATCC 35852 / DSM 46488 / JCM 4925 / NBRC 14057 / NRRL 8057</strain>
    </source>
</reference>
<keyword evidence="4" id="KW-1185">Reference proteome</keyword>
<feature type="signal peptide" evidence="2">
    <location>
        <begin position="1"/>
        <end position="26"/>
    </location>
</feature>
<evidence type="ECO:0000256" key="1">
    <source>
        <dbReference type="SAM" id="MobiDB-lite"/>
    </source>
</evidence>
<accession>G8X1P9</accession>
<dbReference type="eggNOG" id="ENOG5032IK2">
    <property type="taxonomic scope" value="Bacteria"/>
</dbReference>
<dbReference type="KEGG" id="scy:SCATT_08520"/>
<sequence length="141" mass="14140">MRRVVHAGTVFGACGLILAGAGAAHAQTGPEPSSLLSSVLGADVGTLTAMTSGVICNNRLADIHYKSPVYKSPMPHPCVNGPVHSGNSVNSGNFINHGNPNSSGNIDNTNGSTNSHNASTGNTAGSTNAVQNLLGGLVPRL</sequence>
<dbReference type="AlphaFoldDB" id="G8X1P9"/>
<evidence type="ECO:0008006" key="5">
    <source>
        <dbReference type="Google" id="ProtNLM"/>
    </source>
</evidence>
<feature type="chain" id="PRO_5003518625" description="Secreted protein" evidence="2">
    <location>
        <begin position="27"/>
        <end position="141"/>
    </location>
</feature>
<dbReference type="Proteomes" id="UP000007842">
    <property type="component" value="Chromosome"/>
</dbReference>
<feature type="region of interest" description="Disordered" evidence="1">
    <location>
        <begin position="89"/>
        <end position="128"/>
    </location>
</feature>